<evidence type="ECO:0000313" key="1">
    <source>
        <dbReference type="EMBL" id="RZC55747.1"/>
    </source>
</evidence>
<keyword evidence="2" id="KW-1185">Reference proteome</keyword>
<gene>
    <name evidence="1" type="ORF">C5167_014594</name>
</gene>
<sequence>MLVSGYCVTTETRNGYCLQLKLFMFTGLDVNKKCSTTGYDELQGSCVAESDNGVKDEMPQGISTLQLEQGTSDVVVHKVKKMKNEGDELVMVHD</sequence>
<reference evidence="1 2" key="1">
    <citation type="journal article" date="2018" name="Science">
        <title>The opium poppy genome and morphinan production.</title>
        <authorList>
            <person name="Guo L."/>
            <person name="Winzer T."/>
            <person name="Yang X."/>
            <person name="Li Y."/>
            <person name="Ning Z."/>
            <person name="He Z."/>
            <person name="Teodor R."/>
            <person name="Lu Y."/>
            <person name="Bowser T.A."/>
            <person name="Graham I.A."/>
            <person name="Ye K."/>
        </authorList>
    </citation>
    <scope>NUCLEOTIDE SEQUENCE [LARGE SCALE GENOMIC DNA]</scope>
    <source>
        <strain evidence="2">cv. HN1</strain>
        <tissue evidence="1">Leaves</tissue>
    </source>
</reference>
<dbReference type="Proteomes" id="UP000316621">
    <property type="component" value="Chromosome 3"/>
</dbReference>
<proteinExistence type="predicted"/>
<dbReference type="AlphaFoldDB" id="A0A4Y7J4L5"/>
<organism evidence="1 2">
    <name type="scientific">Papaver somniferum</name>
    <name type="common">Opium poppy</name>
    <dbReference type="NCBI Taxonomy" id="3469"/>
    <lineage>
        <taxon>Eukaryota</taxon>
        <taxon>Viridiplantae</taxon>
        <taxon>Streptophyta</taxon>
        <taxon>Embryophyta</taxon>
        <taxon>Tracheophyta</taxon>
        <taxon>Spermatophyta</taxon>
        <taxon>Magnoliopsida</taxon>
        <taxon>Ranunculales</taxon>
        <taxon>Papaveraceae</taxon>
        <taxon>Papaveroideae</taxon>
        <taxon>Papaver</taxon>
    </lineage>
</organism>
<name>A0A4Y7J4L5_PAPSO</name>
<evidence type="ECO:0000313" key="2">
    <source>
        <dbReference type="Proteomes" id="UP000316621"/>
    </source>
</evidence>
<dbReference type="Gramene" id="RZC55747">
    <property type="protein sequence ID" value="RZC55747"/>
    <property type="gene ID" value="C5167_014594"/>
</dbReference>
<protein>
    <submittedName>
        <fullName evidence="1">Uncharacterized protein</fullName>
    </submittedName>
</protein>
<accession>A0A4Y7J4L5</accession>
<dbReference type="EMBL" id="CM010717">
    <property type="protein sequence ID" value="RZC55747.1"/>
    <property type="molecule type" value="Genomic_DNA"/>
</dbReference>